<dbReference type="InterPro" id="IPR036188">
    <property type="entry name" value="FAD/NAD-bd_sf"/>
</dbReference>
<proteinExistence type="predicted"/>
<keyword evidence="4" id="KW-1185">Reference proteome</keyword>
<dbReference type="PRINTS" id="PR00419">
    <property type="entry name" value="ADXRDTASE"/>
</dbReference>
<feature type="domain" description="Amine oxidase" evidence="2">
    <location>
        <begin position="52"/>
        <end position="486"/>
    </location>
</feature>
<dbReference type="Gene3D" id="3.90.660.10">
    <property type="match status" value="1"/>
</dbReference>
<dbReference type="EMBL" id="JAWRVE010000274">
    <property type="protein sequence ID" value="KAL1846240.1"/>
    <property type="molecule type" value="Genomic_DNA"/>
</dbReference>
<sequence length="516" mass="56788">MSRIYLDLKSIHCQTIAGINPKQADQRKQAMDSQRAGQNGQVPHIGIIGAGLAGLRCADILLEHGLQVTILEGRDRIGGRLYQDRLANGITVDVGPNWVHGTDNNSILDIAKETGTAMGSWDTGSYVFNEGGELYSLQEGELYSEMMWDIVQAAFKHSNKNTAEIDPNESLLDFFKTTLKQLIPESTENWQRKRDIVLQMADLWENLYCSGTYAKILAYIAAPALKGATIEYNTLVHGIHARPSPEDLVKVTLSNGNQLSFDELVVTCPLGWLQKNQQAFDPALPPHLTKAINSISYGCLEKVYISFPKAFWLTPDPNNAGRSVQGFAQWLSPSFAPDTNPDRWTIEVVELASLGPEVSHPTLLFYIYGAQSAHIVNTVKSLSIPQERDKFLYDFFSPYYTRLPNYSPESPDCQPVCSYATTWLADDLAGNGSYSNFQVGLKEGDEDIKTMREGWKERGVWLAGEHTSPFVALGTATGAYWSGESVGRRLAEGHDRGAGVNGGGSDGRDVSQGNGE</sequence>
<name>A0ABR3VVQ6_9PEZI</name>
<evidence type="ECO:0000313" key="3">
    <source>
        <dbReference type="EMBL" id="KAL1846240.1"/>
    </source>
</evidence>
<accession>A0ABR3VVQ6</accession>
<organism evidence="3 4">
    <name type="scientific">Diaporthe australafricana</name>
    <dbReference type="NCBI Taxonomy" id="127596"/>
    <lineage>
        <taxon>Eukaryota</taxon>
        <taxon>Fungi</taxon>
        <taxon>Dikarya</taxon>
        <taxon>Ascomycota</taxon>
        <taxon>Pezizomycotina</taxon>
        <taxon>Sordariomycetes</taxon>
        <taxon>Sordariomycetidae</taxon>
        <taxon>Diaporthales</taxon>
        <taxon>Diaporthaceae</taxon>
        <taxon>Diaporthe</taxon>
    </lineage>
</organism>
<dbReference type="InterPro" id="IPR050281">
    <property type="entry name" value="Flavin_monoamine_oxidase"/>
</dbReference>
<evidence type="ECO:0000259" key="2">
    <source>
        <dbReference type="Pfam" id="PF01593"/>
    </source>
</evidence>
<reference evidence="3 4" key="1">
    <citation type="journal article" date="2024" name="IMA Fungus">
        <title>IMA Genome - F19 : A genome assembly and annotation guide to empower mycologists, including annotated draft genome sequences of Ceratocystis pirilliformis, Diaporthe australafricana, Fusarium ophioides, Paecilomyces lecythidis, and Sporothrix stenoceras.</title>
        <authorList>
            <person name="Aylward J."/>
            <person name="Wilson A.M."/>
            <person name="Visagie C.M."/>
            <person name="Spraker J."/>
            <person name="Barnes I."/>
            <person name="Buitendag C."/>
            <person name="Ceriani C."/>
            <person name="Del Mar Angel L."/>
            <person name="du Plessis D."/>
            <person name="Fuchs T."/>
            <person name="Gasser K."/>
            <person name="Kramer D."/>
            <person name="Li W."/>
            <person name="Munsamy K."/>
            <person name="Piso A."/>
            <person name="Price J.L."/>
            <person name="Sonnekus B."/>
            <person name="Thomas C."/>
            <person name="van der Nest A."/>
            <person name="van Dijk A."/>
            <person name="van Heerden A."/>
            <person name="van Vuuren N."/>
            <person name="Yilmaz N."/>
            <person name="Duong T.A."/>
            <person name="van der Merwe N.A."/>
            <person name="Wingfield M.J."/>
            <person name="Wingfield B.D."/>
        </authorList>
    </citation>
    <scope>NUCLEOTIDE SEQUENCE [LARGE SCALE GENOMIC DNA]</scope>
    <source>
        <strain evidence="3 4">CMW 18300</strain>
    </source>
</reference>
<feature type="region of interest" description="Disordered" evidence="1">
    <location>
        <begin position="491"/>
        <end position="516"/>
    </location>
</feature>
<gene>
    <name evidence="3" type="ORF">Daus18300_014314</name>
</gene>
<protein>
    <recommendedName>
        <fullName evidence="2">Amine oxidase domain-containing protein</fullName>
    </recommendedName>
</protein>
<dbReference type="SUPFAM" id="SSF54373">
    <property type="entry name" value="FAD-linked reductases, C-terminal domain"/>
    <property type="match status" value="1"/>
</dbReference>
<dbReference type="Pfam" id="PF01593">
    <property type="entry name" value="Amino_oxidase"/>
    <property type="match status" value="1"/>
</dbReference>
<dbReference type="PANTHER" id="PTHR10742">
    <property type="entry name" value="FLAVIN MONOAMINE OXIDASE"/>
    <property type="match status" value="1"/>
</dbReference>
<dbReference type="Gene3D" id="3.50.50.60">
    <property type="entry name" value="FAD/NAD(P)-binding domain"/>
    <property type="match status" value="1"/>
</dbReference>
<dbReference type="SUPFAM" id="SSF51905">
    <property type="entry name" value="FAD/NAD(P)-binding domain"/>
    <property type="match status" value="1"/>
</dbReference>
<dbReference type="Proteomes" id="UP001583177">
    <property type="component" value="Unassembled WGS sequence"/>
</dbReference>
<comment type="caution">
    <text evidence="3">The sequence shown here is derived from an EMBL/GenBank/DDBJ whole genome shotgun (WGS) entry which is preliminary data.</text>
</comment>
<dbReference type="InterPro" id="IPR002937">
    <property type="entry name" value="Amino_oxidase"/>
</dbReference>
<dbReference type="PANTHER" id="PTHR10742:SF414">
    <property type="entry name" value="CONTAINING AMINE OXIDASE, PUTATIVE (AFU_ORTHOLOGUE AFUA_3G12150)-RELATED"/>
    <property type="match status" value="1"/>
</dbReference>
<evidence type="ECO:0000256" key="1">
    <source>
        <dbReference type="SAM" id="MobiDB-lite"/>
    </source>
</evidence>
<evidence type="ECO:0000313" key="4">
    <source>
        <dbReference type="Proteomes" id="UP001583177"/>
    </source>
</evidence>